<protein>
    <submittedName>
        <fullName evidence="1">Uncharacterized protein</fullName>
    </submittedName>
</protein>
<sequence length="92" mass="10454">MICVSCVLTDREIDELQNEEEQAMIEEIHPAPERGKLNELSLEMASRVLNELAELGDPCTMTEASAMTEDQAWYRLRQAVRDSANRFAVVQL</sequence>
<proteinExistence type="predicted"/>
<evidence type="ECO:0000313" key="1">
    <source>
        <dbReference type="EMBL" id="CAB4152624.1"/>
    </source>
</evidence>
<reference evidence="1" key="1">
    <citation type="submission" date="2020-04" db="EMBL/GenBank/DDBJ databases">
        <authorList>
            <person name="Chiriac C."/>
            <person name="Salcher M."/>
            <person name="Ghai R."/>
            <person name="Kavagutti S V."/>
        </authorList>
    </citation>
    <scope>NUCLEOTIDE SEQUENCE</scope>
</reference>
<gene>
    <name evidence="1" type="ORF">UFOVP602_15</name>
</gene>
<organism evidence="1">
    <name type="scientific">uncultured Caudovirales phage</name>
    <dbReference type="NCBI Taxonomy" id="2100421"/>
    <lineage>
        <taxon>Viruses</taxon>
        <taxon>Duplodnaviria</taxon>
        <taxon>Heunggongvirae</taxon>
        <taxon>Uroviricota</taxon>
        <taxon>Caudoviricetes</taxon>
        <taxon>Peduoviridae</taxon>
        <taxon>Maltschvirus</taxon>
        <taxon>Maltschvirus maltsch</taxon>
    </lineage>
</organism>
<accession>A0A6J5N0G2</accession>
<name>A0A6J5N0G2_9CAUD</name>
<dbReference type="EMBL" id="LR796591">
    <property type="protein sequence ID" value="CAB4152624.1"/>
    <property type="molecule type" value="Genomic_DNA"/>
</dbReference>